<dbReference type="EMBL" id="FNYC01000006">
    <property type="protein sequence ID" value="SEJ32658.1"/>
    <property type="molecule type" value="Genomic_DNA"/>
</dbReference>
<evidence type="ECO:0000313" key="2">
    <source>
        <dbReference type="EMBL" id="SEJ32658.1"/>
    </source>
</evidence>
<dbReference type="AlphaFoldDB" id="A0A1H6XUB1"/>
<dbReference type="InterPro" id="IPR012338">
    <property type="entry name" value="Beta-lactam/transpept-like"/>
</dbReference>
<proteinExistence type="predicted"/>
<dbReference type="STRING" id="529704.SAMN02927913_2433"/>
<dbReference type="Proteomes" id="UP000199420">
    <property type="component" value="Unassembled WGS sequence"/>
</dbReference>
<dbReference type="PANTHER" id="PTHR43283:SF14">
    <property type="entry name" value="BLL8153 PROTEIN"/>
    <property type="match status" value="1"/>
</dbReference>
<evidence type="ECO:0000259" key="1">
    <source>
        <dbReference type="Pfam" id="PF00144"/>
    </source>
</evidence>
<reference evidence="2 3" key="1">
    <citation type="submission" date="2016-10" db="EMBL/GenBank/DDBJ databases">
        <authorList>
            <person name="de Groot N.N."/>
        </authorList>
    </citation>
    <scope>NUCLEOTIDE SEQUENCE [LARGE SCALE GENOMIC DNA]</scope>
    <source>
        <strain evidence="2 3">DSM 26515</strain>
    </source>
</reference>
<dbReference type="Pfam" id="PF00144">
    <property type="entry name" value="Beta-lactamase"/>
    <property type="match status" value="1"/>
</dbReference>
<dbReference type="InterPro" id="IPR050789">
    <property type="entry name" value="Diverse_Enzym_Activities"/>
</dbReference>
<feature type="domain" description="Beta-lactamase-related" evidence="1">
    <location>
        <begin position="97"/>
        <end position="376"/>
    </location>
</feature>
<evidence type="ECO:0000313" key="3">
    <source>
        <dbReference type="Proteomes" id="UP000199420"/>
    </source>
</evidence>
<keyword evidence="3" id="KW-1185">Reference proteome</keyword>
<dbReference type="SUPFAM" id="SSF56601">
    <property type="entry name" value="beta-lactamase/transpeptidase-like"/>
    <property type="match status" value="1"/>
</dbReference>
<accession>A0A1H6XUB1</accession>
<dbReference type="PANTHER" id="PTHR43283">
    <property type="entry name" value="BETA-LACTAMASE-RELATED"/>
    <property type="match status" value="1"/>
</dbReference>
<dbReference type="Gene3D" id="3.40.710.10">
    <property type="entry name" value="DD-peptidase/beta-lactamase superfamily"/>
    <property type="match status" value="1"/>
</dbReference>
<organism evidence="2 3">
    <name type="scientific">Frateuria terrea</name>
    <dbReference type="NCBI Taxonomy" id="529704"/>
    <lineage>
        <taxon>Bacteria</taxon>
        <taxon>Pseudomonadati</taxon>
        <taxon>Pseudomonadota</taxon>
        <taxon>Gammaproteobacteria</taxon>
        <taxon>Lysobacterales</taxon>
        <taxon>Rhodanobacteraceae</taxon>
        <taxon>Frateuria</taxon>
    </lineage>
</organism>
<protein>
    <submittedName>
        <fullName evidence="2">CubicO group peptidase, beta-lactamase class C family</fullName>
    </submittedName>
</protein>
<gene>
    <name evidence="2" type="ORF">SAMN04487997_3008</name>
</gene>
<sequence length="412" mass="44753">MADPDLPAFAMRLRFPVLLFAGLLCLATTMPLAASGPATPTIGQQREGVLFWTQAQREARFPRMYALFPSDRAAHGAHVRELPPGRPLAIAGKDASAWLAGYMDRYHVAGVMVLQDGHVRLQRYAKGFGPGQRWTSFSVAKSVTSTLLGIALQQGYIHGMDDTLGTYIPELRHTAYADVTVQQLLTMTSGVRWNEDYADAKSDVAQMYLGTCVDGRAHVLSYLARLPRQWPAGTHWNYNTAETDLLGILVQRATHRSLAAYLSQAIWQPYGMAADAYWIKDECDGSDTGGSGLSATLADYARLGQFMLEGGRIDGKATIAEAWLQGAVHQQTGVDEPDRGYGYLWWTDVDGSYAAIGIFGQLVYVDPARKLVIAQVGAWPQATGKALVAARREFVATIKRAVDGGGGNKAGP</sequence>
<dbReference type="InterPro" id="IPR001466">
    <property type="entry name" value="Beta-lactam-related"/>
</dbReference>
<name>A0A1H6XUB1_9GAMM</name>